<sequence length="314" mass="33859">MKRLFIIPLLALLIPIMAQAQNTVPISVVTAAKKLTAENAIGNPVASFVLNNFGPDTVEFKLDVLVDSTNADSANVRFELEWNGWRFSNTTMNVNSNNVFYWPDSSSKLPAGSGLPDSLFYFVWTNPLNEGERFEASNLPLTEPQRDTWTGAEVVINHAEADKHDGVSYSIGVDSSLTGANDTLEISITTPSTDVRLHLTFEARVTADCLFYIKTGITVSVAADTVTAVNDDYGSAKTATAVFIKAPRTSNTGTLVHAAELITASFQGGGVSREVDEIILARNTVYVIGIHTTAATTASIFLHFSELFSPEFGG</sequence>
<dbReference type="EMBL" id="LAZR01012942">
    <property type="protein sequence ID" value="KKM24353.1"/>
    <property type="molecule type" value="Genomic_DNA"/>
</dbReference>
<protein>
    <submittedName>
        <fullName evidence="1">Uncharacterized protein</fullName>
    </submittedName>
</protein>
<organism evidence="1">
    <name type="scientific">marine sediment metagenome</name>
    <dbReference type="NCBI Taxonomy" id="412755"/>
    <lineage>
        <taxon>unclassified sequences</taxon>
        <taxon>metagenomes</taxon>
        <taxon>ecological metagenomes</taxon>
    </lineage>
</organism>
<reference evidence="1" key="1">
    <citation type="journal article" date="2015" name="Nature">
        <title>Complex archaea that bridge the gap between prokaryotes and eukaryotes.</title>
        <authorList>
            <person name="Spang A."/>
            <person name="Saw J.H."/>
            <person name="Jorgensen S.L."/>
            <person name="Zaremba-Niedzwiedzka K."/>
            <person name="Martijn J."/>
            <person name="Lind A.E."/>
            <person name="van Eijk R."/>
            <person name="Schleper C."/>
            <person name="Guy L."/>
            <person name="Ettema T.J."/>
        </authorList>
    </citation>
    <scope>NUCLEOTIDE SEQUENCE</scope>
</reference>
<proteinExistence type="predicted"/>
<evidence type="ECO:0000313" key="1">
    <source>
        <dbReference type="EMBL" id="KKM24353.1"/>
    </source>
</evidence>
<accession>A0A0F9KQH1</accession>
<gene>
    <name evidence="1" type="ORF">LCGC14_1605970</name>
</gene>
<dbReference type="AlphaFoldDB" id="A0A0F9KQH1"/>
<name>A0A0F9KQH1_9ZZZZ</name>
<comment type="caution">
    <text evidence="1">The sequence shown here is derived from an EMBL/GenBank/DDBJ whole genome shotgun (WGS) entry which is preliminary data.</text>
</comment>